<keyword evidence="2" id="KW-0812">Transmembrane</keyword>
<protein>
    <submittedName>
        <fullName evidence="3">Uncharacterized protein</fullName>
    </submittedName>
</protein>
<name>A0A285EG39_9ACTN</name>
<sequence>MASTVSDPSTSPASSVPGRPRPPAAVLAAAALAGLEAVALVAGALTGLDGLLLAGSRPSGAVVVAVLLGLATWVVLCAGGGALLTDGSGRRMYTGVATAEIALVMAVLGLSLGTPLLDPLTASLPLPALALLALGLPVGKLLLAGAPTALAWSAAGPRARVTRPDPGPVRPLLRAATLGAIGLALLTVTLTTPVPGDPADAPADAPATAGTSQP</sequence>
<reference evidence="3 4" key="1">
    <citation type="submission" date="2017-09" db="EMBL/GenBank/DDBJ databases">
        <authorList>
            <person name="Ehlers B."/>
            <person name="Leendertz F.H."/>
        </authorList>
    </citation>
    <scope>NUCLEOTIDE SEQUENCE [LARGE SCALE GENOMIC DNA]</scope>
    <source>
        <strain evidence="3 4">DSM 46844</strain>
    </source>
</reference>
<feature type="transmembrane region" description="Helical" evidence="2">
    <location>
        <begin position="96"/>
        <end position="117"/>
    </location>
</feature>
<feature type="region of interest" description="Disordered" evidence="1">
    <location>
        <begin position="195"/>
        <end position="214"/>
    </location>
</feature>
<gene>
    <name evidence="3" type="ORF">SAMN06893097_105379</name>
</gene>
<evidence type="ECO:0000256" key="1">
    <source>
        <dbReference type="SAM" id="MobiDB-lite"/>
    </source>
</evidence>
<dbReference type="Proteomes" id="UP000219514">
    <property type="component" value="Unassembled WGS sequence"/>
</dbReference>
<feature type="compositionally biased region" description="Polar residues" evidence="1">
    <location>
        <begin position="1"/>
        <end position="14"/>
    </location>
</feature>
<accession>A0A285EG39</accession>
<feature type="transmembrane region" description="Helical" evidence="2">
    <location>
        <begin position="60"/>
        <end position="84"/>
    </location>
</feature>
<feature type="transmembrane region" description="Helical" evidence="2">
    <location>
        <begin position="24"/>
        <end position="48"/>
    </location>
</feature>
<feature type="transmembrane region" description="Helical" evidence="2">
    <location>
        <begin position="172"/>
        <end position="190"/>
    </location>
</feature>
<organism evidence="3 4">
    <name type="scientific">Geodermatophilus sabuli</name>
    <dbReference type="NCBI Taxonomy" id="1564158"/>
    <lineage>
        <taxon>Bacteria</taxon>
        <taxon>Bacillati</taxon>
        <taxon>Actinomycetota</taxon>
        <taxon>Actinomycetes</taxon>
        <taxon>Geodermatophilales</taxon>
        <taxon>Geodermatophilaceae</taxon>
        <taxon>Geodermatophilus</taxon>
    </lineage>
</organism>
<proteinExistence type="predicted"/>
<dbReference type="AlphaFoldDB" id="A0A285EG39"/>
<feature type="transmembrane region" description="Helical" evidence="2">
    <location>
        <begin position="129"/>
        <end position="152"/>
    </location>
</feature>
<keyword evidence="4" id="KW-1185">Reference proteome</keyword>
<keyword evidence="2" id="KW-1133">Transmembrane helix</keyword>
<dbReference type="EMBL" id="OBDO01000005">
    <property type="protein sequence ID" value="SNX97036.1"/>
    <property type="molecule type" value="Genomic_DNA"/>
</dbReference>
<dbReference type="RefSeq" id="WP_097206986.1">
    <property type="nucleotide sequence ID" value="NZ_JACHXB010000001.1"/>
</dbReference>
<evidence type="ECO:0000313" key="4">
    <source>
        <dbReference type="Proteomes" id="UP000219514"/>
    </source>
</evidence>
<keyword evidence="2" id="KW-0472">Membrane</keyword>
<evidence type="ECO:0000313" key="3">
    <source>
        <dbReference type="EMBL" id="SNX97036.1"/>
    </source>
</evidence>
<evidence type="ECO:0000256" key="2">
    <source>
        <dbReference type="SAM" id="Phobius"/>
    </source>
</evidence>
<feature type="region of interest" description="Disordered" evidence="1">
    <location>
        <begin position="1"/>
        <end position="20"/>
    </location>
</feature>